<dbReference type="InterPro" id="IPR035992">
    <property type="entry name" value="Ricin_B-like_lectins"/>
</dbReference>
<evidence type="ECO:0000313" key="2">
    <source>
        <dbReference type="Proteomes" id="UP000077315"/>
    </source>
</evidence>
<dbReference type="Proteomes" id="UP000077315">
    <property type="component" value="Unassembled WGS sequence"/>
</dbReference>
<sequence>MTAGESAFPIGYFFIISKLNNLVIDVENPTEAGPGARIIMKERQAKSPERDSQLWIHQNGFLTNKMTGLVLDINRSPSFMAIFNGENHLYLDQMKEEDTAHDQRFAFEEETGFIYSLHNENIVFDIRKAEVAEGGRVIVYKRKGISEDSSKKPLHQYWSVELGDPPKIDEDDEEEDESKRARLRSWFGNWSGWDKRKNGMLVEHDLEEAHEKVYTEKKASLSHELLAGAAAFAAVHAWEKRQEEAGEEVHHSMTKKLLASLAAAEMVKLYEERGIEEEDDDEEKKIEKKNILQRMSASAAQNLFEAKHGRV</sequence>
<dbReference type="PANTHER" id="PTHR37450:SF1">
    <property type="entry name" value="CIPC PROTEIN"/>
    <property type="match status" value="1"/>
</dbReference>
<gene>
    <name evidence="1" type="ORF">PHYBLDRAFT_80022</name>
</gene>
<organism evidence="1 2">
    <name type="scientific">Phycomyces blakesleeanus (strain ATCC 8743b / DSM 1359 / FGSC 10004 / NBRC 33097 / NRRL 1555)</name>
    <dbReference type="NCBI Taxonomy" id="763407"/>
    <lineage>
        <taxon>Eukaryota</taxon>
        <taxon>Fungi</taxon>
        <taxon>Fungi incertae sedis</taxon>
        <taxon>Mucoromycota</taxon>
        <taxon>Mucoromycotina</taxon>
        <taxon>Mucoromycetes</taxon>
        <taxon>Mucorales</taxon>
        <taxon>Phycomycetaceae</taxon>
        <taxon>Phycomyces</taxon>
    </lineage>
</organism>
<dbReference type="AlphaFoldDB" id="A0A163AAQ6"/>
<evidence type="ECO:0000313" key="1">
    <source>
        <dbReference type="EMBL" id="OAD72201.1"/>
    </source>
</evidence>
<dbReference type="CDD" id="cd23454">
    <property type="entry name" value="beta-trefoil_Ricin_GllA-1"/>
    <property type="match status" value="1"/>
</dbReference>
<keyword evidence="2" id="KW-1185">Reference proteome</keyword>
<accession>A0A163AAQ6</accession>
<dbReference type="SUPFAM" id="SSF50370">
    <property type="entry name" value="Ricin B-like lectins"/>
    <property type="match status" value="1"/>
</dbReference>
<dbReference type="InParanoid" id="A0A163AAQ6"/>
<dbReference type="InterPro" id="IPR022234">
    <property type="entry name" value="DUF3759"/>
</dbReference>
<dbReference type="VEuPathDB" id="FungiDB:PHYBLDRAFT_80022"/>
<dbReference type="OrthoDB" id="9895617at2759"/>
<protein>
    <submittedName>
        <fullName evidence="1">Carbohydrate-binding module family 13 protein</fullName>
    </submittedName>
</protein>
<dbReference type="EMBL" id="KV440984">
    <property type="protein sequence ID" value="OAD72201.1"/>
    <property type="molecule type" value="Genomic_DNA"/>
</dbReference>
<dbReference type="PANTHER" id="PTHR37450">
    <property type="entry name" value="CIPC PROTEIN"/>
    <property type="match status" value="1"/>
</dbReference>
<dbReference type="RefSeq" id="XP_018290241.1">
    <property type="nucleotide sequence ID" value="XM_018443539.1"/>
</dbReference>
<dbReference type="Pfam" id="PF12585">
    <property type="entry name" value="DUF3759"/>
    <property type="match status" value="1"/>
</dbReference>
<dbReference type="Gene3D" id="2.80.10.50">
    <property type="match status" value="1"/>
</dbReference>
<dbReference type="STRING" id="763407.A0A163AAQ6"/>
<proteinExistence type="predicted"/>
<dbReference type="GeneID" id="29004444"/>
<reference evidence="2" key="1">
    <citation type="submission" date="2015-06" db="EMBL/GenBank/DDBJ databases">
        <title>Expansion of signal transduction pathways in fungi by whole-genome duplication.</title>
        <authorList>
            <consortium name="DOE Joint Genome Institute"/>
            <person name="Corrochano L.M."/>
            <person name="Kuo A."/>
            <person name="Marcet-Houben M."/>
            <person name="Polaino S."/>
            <person name="Salamov A."/>
            <person name="Villalobos J.M."/>
            <person name="Alvarez M.I."/>
            <person name="Avalos J."/>
            <person name="Benito E.P."/>
            <person name="Benoit I."/>
            <person name="Burger G."/>
            <person name="Camino L.P."/>
            <person name="Canovas D."/>
            <person name="Cerda-Olmedo E."/>
            <person name="Cheng J.-F."/>
            <person name="Dominguez A."/>
            <person name="Elias M."/>
            <person name="Eslava A.P."/>
            <person name="Glaser F."/>
            <person name="Grimwood J."/>
            <person name="Gutierrez G."/>
            <person name="Heitman J."/>
            <person name="Henrissat B."/>
            <person name="Iturriaga E.A."/>
            <person name="Lang B.F."/>
            <person name="Lavin J.L."/>
            <person name="Lee S."/>
            <person name="Li W."/>
            <person name="Lindquist E."/>
            <person name="Lopez-Garcia S."/>
            <person name="Luque E.M."/>
            <person name="Marcos A.T."/>
            <person name="Martin J."/>
            <person name="McCluskey K."/>
            <person name="Medina H.R."/>
            <person name="Miralles-Duran A."/>
            <person name="Miyazaki A."/>
            <person name="Munoz-Torres E."/>
            <person name="Oguiza J.A."/>
            <person name="Ohm R."/>
            <person name="Olmedo M."/>
            <person name="Orejas M."/>
            <person name="Ortiz-Castellanos L."/>
            <person name="Pisabarro A.G."/>
            <person name="Rodriguez-Romero J."/>
            <person name="Ruiz-Herrera J."/>
            <person name="Ruiz-Vazquez R."/>
            <person name="Sanz C."/>
            <person name="Schackwitz W."/>
            <person name="Schmutz J."/>
            <person name="Shahriari M."/>
            <person name="Shelest E."/>
            <person name="Silva-Franco F."/>
            <person name="Soanes D."/>
            <person name="Syed K."/>
            <person name="Tagua V.G."/>
            <person name="Talbot N.J."/>
            <person name="Thon M."/>
            <person name="De vries R.P."/>
            <person name="Wiebenga A."/>
            <person name="Yadav J.S."/>
            <person name="Braun E.L."/>
            <person name="Baker S."/>
            <person name="Garre V."/>
            <person name="Horwitz B."/>
            <person name="Torres-Martinez S."/>
            <person name="Idnurm A."/>
            <person name="Herrera-Estrella A."/>
            <person name="Gabaldon T."/>
            <person name="Grigoriev I.V."/>
        </authorList>
    </citation>
    <scope>NUCLEOTIDE SEQUENCE [LARGE SCALE GENOMIC DNA]</scope>
    <source>
        <strain evidence="2">NRRL 1555(-)</strain>
    </source>
</reference>
<name>A0A163AAQ6_PHYB8</name>